<organism evidence="2">
    <name type="scientific">Staphylothermus marinus</name>
    <dbReference type="NCBI Taxonomy" id="2280"/>
    <lineage>
        <taxon>Archaea</taxon>
        <taxon>Thermoproteota</taxon>
        <taxon>Thermoprotei</taxon>
        <taxon>Desulfurococcales</taxon>
        <taxon>Desulfurococcaceae</taxon>
        <taxon>Staphylothermus</taxon>
    </lineage>
</organism>
<comment type="caution">
    <text evidence="2">The sequence shown here is derived from an EMBL/GenBank/DDBJ whole genome shotgun (WGS) entry which is preliminary data.</text>
</comment>
<dbReference type="Gene3D" id="3.40.50.10420">
    <property type="entry name" value="NagB/RpiA/CoA transferase-like"/>
    <property type="match status" value="1"/>
</dbReference>
<proteinExistence type="predicted"/>
<sequence>MNLDIKTVKKEIRERIWRELEIRNIARPPRPVYNRIPNFQGAEKAADRLFKTSFWMKSSIVKINPDSPQRIIRYRALVDGKMVLMPTPRLKQGFIILDPRVIPFNKYSYASTIKGAFKYGRIVSIKQLPRVDLVITGCVAVDLKGNRIGKGGGYGELEYAILKELDLINDNTPVATTVHDIQIVDNIPREEYDLTVDIIATPTRLIKIEPRPVKPRGIYWNKLGDKIELNIIKEIYEILKEKRL</sequence>
<dbReference type="SUPFAM" id="SSF100950">
    <property type="entry name" value="NagB/RpiA/CoA transferase-like"/>
    <property type="match status" value="1"/>
</dbReference>
<keyword evidence="1" id="KW-0694">RNA-binding</keyword>
<evidence type="ECO:0000256" key="1">
    <source>
        <dbReference type="ARBA" id="ARBA00022884"/>
    </source>
</evidence>
<dbReference type="GO" id="GO:0016874">
    <property type="term" value="F:ligase activity"/>
    <property type="evidence" value="ECO:0007669"/>
    <property type="project" value="UniProtKB-KW"/>
</dbReference>
<dbReference type="PANTHER" id="PTHR13017">
    <property type="entry name" value="5-FORMYLTETRAHYDROFOLATE CYCLO-LIGASE-RELATED"/>
    <property type="match status" value="1"/>
</dbReference>
<dbReference type="InterPro" id="IPR037171">
    <property type="entry name" value="NagB/RpiA_transferase-like"/>
</dbReference>
<dbReference type="PANTHER" id="PTHR13017:SF0">
    <property type="entry name" value="METHENYLTETRAHYDROFOLATE SYNTHASE DOMAIN-CONTAINING PROTEIN"/>
    <property type="match status" value="1"/>
</dbReference>
<dbReference type="GO" id="GO:0003723">
    <property type="term" value="F:RNA binding"/>
    <property type="evidence" value="ECO:0007669"/>
    <property type="project" value="UniProtKB-KW"/>
</dbReference>
<dbReference type="EMBL" id="DTBJ01000042">
    <property type="protein sequence ID" value="HGM58975.1"/>
    <property type="molecule type" value="Genomic_DNA"/>
</dbReference>
<accession>A0A7C4D7K4</accession>
<dbReference type="InterPro" id="IPR002698">
    <property type="entry name" value="FTHF_cligase"/>
</dbReference>
<dbReference type="InterPro" id="IPR024185">
    <property type="entry name" value="FTHF_cligase-like_sf"/>
</dbReference>
<gene>
    <name evidence="2" type="ORF">ENU14_05275</name>
</gene>
<evidence type="ECO:0000313" key="2">
    <source>
        <dbReference type="EMBL" id="HGM58975.1"/>
    </source>
</evidence>
<protein>
    <submittedName>
        <fullName evidence="2">5-formyltetrahydrofolate cyclo-ligase</fullName>
    </submittedName>
</protein>
<dbReference type="FunFam" id="3.40.50.10420:FF:000001">
    <property type="entry name" value="Methenyltetrahydrofolate synthase domain-containing protein"/>
    <property type="match status" value="1"/>
</dbReference>
<dbReference type="GO" id="GO:0005737">
    <property type="term" value="C:cytoplasm"/>
    <property type="evidence" value="ECO:0007669"/>
    <property type="project" value="TreeGrafter"/>
</dbReference>
<keyword evidence="2" id="KW-0436">Ligase</keyword>
<name>A0A7C4D7K4_STAMA</name>
<reference evidence="2" key="1">
    <citation type="journal article" date="2020" name="mSystems">
        <title>Genome- and Community-Level Interaction Insights into Carbon Utilization and Element Cycling Functions of Hydrothermarchaeota in Hydrothermal Sediment.</title>
        <authorList>
            <person name="Zhou Z."/>
            <person name="Liu Y."/>
            <person name="Xu W."/>
            <person name="Pan J."/>
            <person name="Luo Z.H."/>
            <person name="Li M."/>
        </authorList>
    </citation>
    <scope>NUCLEOTIDE SEQUENCE [LARGE SCALE GENOMIC DNA]</scope>
    <source>
        <strain evidence="2">SpSt-642</strain>
    </source>
</reference>
<dbReference type="Pfam" id="PF01812">
    <property type="entry name" value="5-FTHF_cyc-lig"/>
    <property type="match status" value="1"/>
</dbReference>
<dbReference type="AlphaFoldDB" id="A0A7C4D7K4"/>